<evidence type="ECO:0000256" key="1">
    <source>
        <dbReference type="SAM" id="Phobius"/>
    </source>
</evidence>
<dbReference type="Proteomes" id="UP001620626">
    <property type="component" value="Unassembled WGS sequence"/>
</dbReference>
<dbReference type="Pfam" id="PF10326">
    <property type="entry name" value="7TM_GPCR_Str"/>
    <property type="match status" value="1"/>
</dbReference>
<dbReference type="EMBL" id="JBICBT010000745">
    <property type="protein sequence ID" value="KAL3102895.1"/>
    <property type="molecule type" value="Genomic_DNA"/>
</dbReference>
<protein>
    <recommendedName>
        <fullName evidence="4">G protein-coupled receptor</fullName>
    </recommendedName>
</protein>
<evidence type="ECO:0008006" key="4">
    <source>
        <dbReference type="Google" id="ProtNLM"/>
    </source>
</evidence>
<keyword evidence="1" id="KW-1133">Transmembrane helix</keyword>
<keyword evidence="3" id="KW-1185">Reference proteome</keyword>
<comment type="caution">
    <text evidence="2">The sequence shown here is derived from an EMBL/GenBank/DDBJ whole genome shotgun (WGS) entry which is preliminary data.</text>
</comment>
<name>A0ABD2KJT0_9BILA</name>
<dbReference type="InterPro" id="IPR019428">
    <property type="entry name" value="7TM_GPCR_serpentine_rcpt_Str"/>
</dbReference>
<feature type="transmembrane region" description="Helical" evidence="1">
    <location>
        <begin position="23"/>
        <end position="51"/>
    </location>
</feature>
<reference evidence="2 3" key="1">
    <citation type="submission" date="2024-10" db="EMBL/GenBank/DDBJ databases">
        <authorList>
            <person name="Kim D."/>
        </authorList>
    </citation>
    <scope>NUCLEOTIDE SEQUENCE [LARGE SCALE GENOMIC DNA]</scope>
    <source>
        <strain evidence="2">BH-2024</strain>
    </source>
</reference>
<accession>A0ABD2KJT0</accession>
<evidence type="ECO:0000313" key="3">
    <source>
        <dbReference type="Proteomes" id="UP001620626"/>
    </source>
</evidence>
<dbReference type="SUPFAM" id="SSF81321">
    <property type="entry name" value="Family A G protein-coupled receptor-like"/>
    <property type="match status" value="1"/>
</dbReference>
<proteinExistence type="predicted"/>
<evidence type="ECO:0000313" key="2">
    <source>
        <dbReference type="EMBL" id="KAL3102895.1"/>
    </source>
</evidence>
<keyword evidence="1" id="KW-0812">Transmembrane</keyword>
<keyword evidence="1" id="KW-0472">Membrane</keyword>
<dbReference type="AlphaFoldDB" id="A0ABD2KJT0"/>
<organism evidence="2 3">
    <name type="scientific">Heterodera trifolii</name>
    <dbReference type="NCBI Taxonomy" id="157864"/>
    <lineage>
        <taxon>Eukaryota</taxon>
        <taxon>Metazoa</taxon>
        <taxon>Ecdysozoa</taxon>
        <taxon>Nematoda</taxon>
        <taxon>Chromadorea</taxon>
        <taxon>Rhabditida</taxon>
        <taxon>Tylenchina</taxon>
        <taxon>Tylenchomorpha</taxon>
        <taxon>Tylenchoidea</taxon>
        <taxon>Heteroderidae</taxon>
        <taxon>Heteroderinae</taxon>
        <taxon>Heterodera</taxon>
    </lineage>
</organism>
<gene>
    <name evidence="2" type="ORF">niasHT_026036</name>
</gene>
<sequence length="136" mass="15447">MIRFVDKNLDKNSTRRRQINKQITLNLCIQALLPLTLNIIAILITAVFAFFNFGTPKFMLAQMCLVIPSHWLPVLNPLVPIICVSDYDESVINLLRCAISRSRGQNTVVPQQPIAMIAPENNNGHTNYRRRSIVAF</sequence>